<dbReference type="Proteomes" id="UP000233425">
    <property type="component" value="Unassembled WGS sequence"/>
</dbReference>
<dbReference type="EMBL" id="NNSR01000039">
    <property type="protein sequence ID" value="PKD31424.1"/>
    <property type="molecule type" value="Genomic_DNA"/>
</dbReference>
<accession>A0A2N0UWN9</accession>
<name>A0A2N0UWN9_9FIRM</name>
<reference evidence="2" key="1">
    <citation type="journal article" date="2018" name="Environ. Microbiol.">
        <title>Sporulation capability and amylosome conservation among diverse human colonic and rumen isolates of the keystone starch-degrader Ruminococcus bromii.</title>
        <authorList>
            <person name="Mukhopadhya I."/>
            <person name="Morais S."/>
            <person name="Laverde-Gomez J."/>
            <person name="Sheridan P.O."/>
            <person name="Walker A.W."/>
            <person name="Kelly W."/>
            <person name="Klieve A.V."/>
            <person name="Ouwerkerk D."/>
            <person name="Duncan S.H."/>
            <person name="Louis P."/>
            <person name="Koropatkin N."/>
            <person name="Cockburn D."/>
            <person name="Kibler R."/>
            <person name="Cooper P.J."/>
            <person name="Sandoval C."/>
            <person name="Crost E."/>
            <person name="Juge N."/>
            <person name="Bayer E.A."/>
            <person name="Flint H.J."/>
        </authorList>
    </citation>
    <scope>NUCLEOTIDE SEQUENCE [LARGE SCALE GENOMIC DNA]</scope>
    <source>
        <strain evidence="2">ATCC 27255</strain>
    </source>
</reference>
<feature type="region of interest" description="Disordered" evidence="1">
    <location>
        <begin position="1"/>
        <end position="27"/>
    </location>
</feature>
<dbReference type="RefSeq" id="WP_101028867.1">
    <property type="nucleotide sequence ID" value="NZ_CABMMZ010000039.1"/>
</dbReference>
<protein>
    <submittedName>
        <fullName evidence="2">Uncharacterized protein</fullName>
    </submittedName>
</protein>
<dbReference type="AlphaFoldDB" id="A0A2N0UWN9"/>
<comment type="caution">
    <text evidence="2">The sequence shown here is derived from an EMBL/GenBank/DDBJ whole genome shotgun (WGS) entry which is preliminary data.</text>
</comment>
<proteinExistence type="predicted"/>
<evidence type="ECO:0000313" key="2">
    <source>
        <dbReference type="EMBL" id="PKD31424.1"/>
    </source>
</evidence>
<sequence length="85" mass="9884">MSFYDVNHNGGNRQNENYPVELPSRNSKKEISPIVDVTEHEVYPLEFANCHRTKPHFDTNGDITEIVTTETEAETEERTTHEQHK</sequence>
<evidence type="ECO:0000313" key="3">
    <source>
        <dbReference type="Proteomes" id="UP000233425"/>
    </source>
</evidence>
<evidence type="ECO:0000256" key="1">
    <source>
        <dbReference type="SAM" id="MobiDB-lite"/>
    </source>
</evidence>
<organism evidence="2 3">
    <name type="scientific">Ruminococcus bromii</name>
    <dbReference type="NCBI Taxonomy" id="40518"/>
    <lineage>
        <taxon>Bacteria</taxon>
        <taxon>Bacillati</taxon>
        <taxon>Bacillota</taxon>
        <taxon>Clostridia</taxon>
        <taxon>Eubacteriales</taxon>
        <taxon>Oscillospiraceae</taxon>
        <taxon>Ruminococcus</taxon>
    </lineage>
</organism>
<keyword evidence="3" id="KW-1185">Reference proteome</keyword>
<gene>
    <name evidence="2" type="ORF">RBATCC27255_00804</name>
</gene>